<evidence type="ECO:0000313" key="2">
    <source>
        <dbReference type="Proteomes" id="UP000634136"/>
    </source>
</evidence>
<name>A0A834SP47_9FABA</name>
<organism evidence="1 2">
    <name type="scientific">Senna tora</name>
    <dbReference type="NCBI Taxonomy" id="362788"/>
    <lineage>
        <taxon>Eukaryota</taxon>
        <taxon>Viridiplantae</taxon>
        <taxon>Streptophyta</taxon>
        <taxon>Embryophyta</taxon>
        <taxon>Tracheophyta</taxon>
        <taxon>Spermatophyta</taxon>
        <taxon>Magnoliopsida</taxon>
        <taxon>eudicotyledons</taxon>
        <taxon>Gunneridae</taxon>
        <taxon>Pentapetalae</taxon>
        <taxon>rosids</taxon>
        <taxon>fabids</taxon>
        <taxon>Fabales</taxon>
        <taxon>Fabaceae</taxon>
        <taxon>Caesalpinioideae</taxon>
        <taxon>Cassia clade</taxon>
        <taxon>Senna</taxon>
    </lineage>
</organism>
<proteinExistence type="predicted"/>
<accession>A0A834SP47</accession>
<comment type="caution">
    <text evidence="1">The sequence shown here is derived from an EMBL/GenBank/DDBJ whole genome shotgun (WGS) entry which is preliminary data.</text>
</comment>
<gene>
    <name evidence="1" type="ORF">G2W53_043548</name>
</gene>
<dbReference type="Proteomes" id="UP000634136">
    <property type="component" value="Unassembled WGS sequence"/>
</dbReference>
<dbReference type="EMBL" id="JAAIUW010000013">
    <property type="protein sequence ID" value="KAF7804437.1"/>
    <property type="molecule type" value="Genomic_DNA"/>
</dbReference>
<evidence type="ECO:0000313" key="1">
    <source>
        <dbReference type="EMBL" id="KAF7804437.1"/>
    </source>
</evidence>
<reference evidence="1" key="1">
    <citation type="submission" date="2020-09" db="EMBL/GenBank/DDBJ databases">
        <title>Genome-Enabled Discovery of Anthraquinone Biosynthesis in Senna tora.</title>
        <authorList>
            <person name="Kang S.-H."/>
            <person name="Pandey R.P."/>
            <person name="Lee C.-M."/>
            <person name="Sim J.-S."/>
            <person name="Jeong J.-T."/>
            <person name="Choi B.-S."/>
            <person name="Jung M."/>
            <person name="Ginzburg D."/>
            <person name="Zhao K."/>
            <person name="Won S.Y."/>
            <person name="Oh T.-J."/>
            <person name="Yu Y."/>
            <person name="Kim N.-H."/>
            <person name="Lee O.R."/>
            <person name="Lee T.-H."/>
            <person name="Bashyal P."/>
            <person name="Kim T.-S."/>
            <person name="Lee W.-H."/>
            <person name="Kawkins C."/>
            <person name="Kim C.-K."/>
            <person name="Kim J.S."/>
            <person name="Ahn B.O."/>
            <person name="Rhee S.Y."/>
            <person name="Sohng J.K."/>
        </authorList>
    </citation>
    <scope>NUCLEOTIDE SEQUENCE</scope>
    <source>
        <tissue evidence="1">Leaf</tissue>
    </source>
</reference>
<sequence>MKLGVVLTFVFGVSSLGQRGQRNLKGLSCFWGEEWPRGMGG</sequence>
<dbReference type="AlphaFoldDB" id="A0A834SP47"/>
<protein>
    <submittedName>
        <fullName evidence="1">Uncharacterized protein</fullName>
    </submittedName>
</protein>
<keyword evidence="2" id="KW-1185">Reference proteome</keyword>